<dbReference type="AlphaFoldDB" id="A0A3M0MEI2"/>
<organism evidence="1 2">
    <name type="scientific">Paracoccus alkanivorans</name>
    <dbReference type="NCBI Taxonomy" id="2116655"/>
    <lineage>
        <taxon>Bacteria</taxon>
        <taxon>Pseudomonadati</taxon>
        <taxon>Pseudomonadota</taxon>
        <taxon>Alphaproteobacteria</taxon>
        <taxon>Rhodobacterales</taxon>
        <taxon>Paracoccaceae</taxon>
        <taxon>Paracoccus</taxon>
    </lineage>
</organism>
<dbReference type="Gene3D" id="2.40.33.20">
    <property type="entry name" value="PK beta-barrel domain-like"/>
    <property type="match status" value="1"/>
</dbReference>
<reference evidence="1 2" key="1">
    <citation type="submission" date="2018-07" db="EMBL/GenBank/DDBJ databases">
        <authorList>
            <person name="Zhang Y."/>
            <person name="Wang L."/>
            <person name="Ma S."/>
        </authorList>
    </citation>
    <scope>NUCLEOTIDE SEQUENCE [LARGE SCALE GENOMIC DNA]</scope>
    <source>
        <strain evidence="1 2">4-2</strain>
    </source>
</reference>
<gene>
    <name evidence="1" type="ORF">C9E81_05150</name>
</gene>
<dbReference type="InterPro" id="IPR011037">
    <property type="entry name" value="Pyrv_Knase-like_insert_dom_sf"/>
</dbReference>
<dbReference type="Proteomes" id="UP000273516">
    <property type="component" value="Unassembled WGS sequence"/>
</dbReference>
<dbReference type="EMBL" id="QOKZ01000002">
    <property type="protein sequence ID" value="RMC36096.1"/>
    <property type="molecule type" value="Genomic_DNA"/>
</dbReference>
<comment type="caution">
    <text evidence="1">The sequence shown here is derived from an EMBL/GenBank/DDBJ whole genome shotgun (WGS) entry which is preliminary data.</text>
</comment>
<accession>A0A3M0MEI2</accession>
<name>A0A3M0MEI2_9RHOB</name>
<dbReference type="OrthoDB" id="5735964at2"/>
<evidence type="ECO:0008006" key="3">
    <source>
        <dbReference type="Google" id="ProtNLM"/>
    </source>
</evidence>
<proteinExistence type="predicted"/>
<dbReference type="SUPFAM" id="SSF50800">
    <property type="entry name" value="PK beta-barrel domain-like"/>
    <property type="match status" value="1"/>
</dbReference>
<keyword evidence="2" id="KW-1185">Reference proteome</keyword>
<sequence>MPQPAERHPPLADLMAALSDIRAAPRDGAPIRYLCKRPDFGQREFTDRLTMTVAQGIPGERWLRHPWLRLPDGRPDPAIQVSILPSRVCDLVWQPGDASPHPGDPIVADLETSLDNLPAGSLIQAGSAVLEVSSVFNTACVKWRVRYGEDAFRWINMDDHPRLRLRGILCAVKRDGVVTSEDRLKILRRGGETDPSSAASV</sequence>
<protein>
    <recommendedName>
        <fullName evidence="3">MOSC domain-containing protein</fullName>
    </recommendedName>
</protein>
<dbReference type="RefSeq" id="WP_122111260.1">
    <property type="nucleotide sequence ID" value="NZ_QOKZ01000002.1"/>
</dbReference>
<evidence type="ECO:0000313" key="1">
    <source>
        <dbReference type="EMBL" id="RMC36096.1"/>
    </source>
</evidence>
<evidence type="ECO:0000313" key="2">
    <source>
        <dbReference type="Proteomes" id="UP000273516"/>
    </source>
</evidence>